<dbReference type="EMBL" id="JAWWNJ010000020">
    <property type="protein sequence ID" value="KAK7035122.1"/>
    <property type="molecule type" value="Genomic_DNA"/>
</dbReference>
<comment type="caution">
    <text evidence="3">The sequence shown here is derived from an EMBL/GenBank/DDBJ whole genome shotgun (WGS) entry which is preliminary data.</text>
</comment>
<accession>A0AAW0C9K2</accession>
<reference evidence="3 4" key="1">
    <citation type="journal article" date="2024" name="J Genomics">
        <title>Draft genome sequencing and assembly of Favolaschia claudopus CIRM-BRFM 2984 isolated from oak limbs.</title>
        <authorList>
            <person name="Navarro D."/>
            <person name="Drula E."/>
            <person name="Chaduli D."/>
            <person name="Cazenave R."/>
            <person name="Ahrendt S."/>
            <person name="Wang J."/>
            <person name="Lipzen A."/>
            <person name="Daum C."/>
            <person name="Barry K."/>
            <person name="Grigoriev I.V."/>
            <person name="Favel A."/>
            <person name="Rosso M.N."/>
            <person name="Martin F."/>
        </authorList>
    </citation>
    <scope>NUCLEOTIDE SEQUENCE [LARGE SCALE GENOMIC DNA]</scope>
    <source>
        <strain evidence="3 4">CIRM-BRFM 2984</strain>
    </source>
</reference>
<feature type="signal peptide" evidence="2">
    <location>
        <begin position="1"/>
        <end position="19"/>
    </location>
</feature>
<evidence type="ECO:0000313" key="4">
    <source>
        <dbReference type="Proteomes" id="UP001362999"/>
    </source>
</evidence>
<evidence type="ECO:0000313" key="3">
    <source>
        <dbReference type="EMBL" id="KAK7035122.1"/>
    </source>
</evidence>
<feature type="region of interest" description="Disordered" evidence="1">
    <location>
        <begin position="16"/>
        <end position="40"/>
    </location>
</feature>
<feature type="compositionally biased region" description="Acidic residues" evidence="1">
    <location>
        <begin position="31"/>
        <end position="40"/>
    </location>
</feature>
<evidence type="ECO:0000256" key="2">
    <source>
        <dbReference type="SAM" id="SignalP"/>
    </source>
</evidence>
<dbReference type="Proteomes" id="UP001362999">
    <property type="component" value="Unassembled WGS sequence"/>
</dbReference>
<organism evidence="3 4">
    <name type="scientific">Favolaschia claudopus</name>
    <dbReference type="NCBI Taxonomy" id="2862362"/>
    <lineage>
        <taxon>Eukaryota</taxon>
        <taxon>Fungi</taxon>
        <taxon>Dikarya</taxon>
        <taxon>Basidiomycota</taxon>
        <taxon>Agaricomycotina</taxon>
        <taxon>Agaricomycetes</taxon>
        <taxon>Agaricomycetidae</taxon>
        <taxon>Agaricales</taxon>
        <taxon>Marasmiineae</taxon>
        <taxon>Mycenaceae</taxon>
        <taxon>Favolaschia</taxon>
    </lineage>
</organism>
<keyword evidence="4" id="KW-1185">Reference proteome</keyword>
<sequence>MCYLLTPPHLLVLVPLTDSSTNPSQAKTASPDEDDDDIEDQSSGITFEESLEEVPELVLPSGRGIDPNDYLSVQGKWVHKQRICRVVINADSEPKSTERLRRVRGHTKVNGKKRDDVNPEALLGANTFILGDPFCTLPRTNQTLSLALVRSTAIHEDGVSRGSILAPTIRNPQAKVKLSGQVLSLTMVPTLDDILPESDNPISEDKSPWSWIWNGRFLKVDSAIAGIKQTTEKVVIVSVLGALTELVNHRPVDVVPRLGDRAYEINSEGRSWELDDGPMGAVCEMLWDVVVKEKIALTSLASVKKSADFPYSFDNGNRALVCQDGTQQLMQQHDSKVQRVCLLCGQRPKGPNEWRTHISTHVLRSIRGVAESLRTPVGLSLPCGLCASSGKSACEVSLLTKGPTTHVLTECEKSVNITYKSAEHGSKSTPCRNVPIVCKLCHPDQPPPGTCQRAQWRYNMPEHLSAAHPEYASPLNPGGTPLPHEVWESMKVDEAEELALGIPKVSIPAVFTEVAAPGEGVDRSNVVGKKRKRKDGTAAAGTRKKKK</sequence>
<feature type="region of interest" description="Disordered" evidence="1">
    <location>
        <begin position="518"/>
        <end position="547"/>
    </location>
</feature>
<feature type="compositionally biased region" description="Polar residues" evidence="1">
    <location>
        <begin position="18"/>
        <end position="28"/>
    </location>
</feature>
<proteinExistence type="predicted"/>
<evidence type="ECO:0000256" key="1">
    <source>
        <dbReference type="SAM" id="MobiDB-lite"/>
    </source>
</evidence>
<dbReference type="AlphaFoldDB" id="A0AAW0C9K2"/>
<feature type="chain" id="PRO_5043653893" evidence="2">
    <location>
        <begin position="20"/>
        <end position="547"/>
    </location>
</feature>
<protein>
    <submittedName>
        <fullName evidence="3">Uncharacterized protein</fullName>
    </submittedName>
</protein>
<keyword evidence="2" id="KW-0732">Signal</keyword>
<gene>
    <name evidence="3" type="ORF">R3P38DRAFT_3263865</name>
</gene>
<name>A0AAW0C9K2_9AGAR</name>